<organism evidence="25 26">
    <name type="scientific">Coraliomargarita akajimensis (strain DSM 45221 / IAM 15411 / JCM 23193 / KCTC 12865 / 04OKA010-24)</name>
    <dbReference type="NCBI Taxonomy" id="583355"/>
    <lineage>
        <taxon>Bacteria</taxon>
        <taxon>Pseudomonadati</taxon>
        <taxon>Verrucomicrobiota</taxon>
        <taxon>Opitutia</taxon>
        <taxon>Puniceicoccales</taxon>
        <taxon>Coraliomargaritaceae</taxon>
        <taxon>Coraliomargarita</taxon>
    </lineage>
</organism>
<dbReference type="PANTHER" id="PTHR34299">
    <property type="entry name" value="DIACYLGLYCEROL KINASE"/>
    <property type="match status" value="1"/>
</dbReference>
<keyword evidence="11 22" id="KW-0547">Nucleotide-binding</keyword>
<dbReference type="Pfam" id="PF01219">
    <property type="entry name" value="DAGK_prokar"/>
    <property type="match status" value="1"/>
</dbReference>
<evidence type="ECO:0000256" key="13">
    <source>
        <dbReference type="ARBA" id="ARBA00022840"/>
    </source>
</evidence>
<gene>
    <name evidence="25" type="ordered locus">Caka_2995</name>
</gene>
<feature type="binding site" evidence="23">
    <location>
        <position position="37"/>
    </location>
    <ligand>
        <name>a divalent metal cation</name>
        <dbReference type="ChEBI" id="CHEBI:60240"/>
    </ligand>
</feature>
<dbReference type="GO" id="GO:0006654">
    <property type="term" value="P:phosphatidic acid biosynthetic process"/>
    <property type="evidence" value="ECO:0007669"/>
    <property type="project" value="InterPro"/>
</dbReference>
<comment type="function">
    <text evidence="24">Catalyzes the ATP-dependent phosphorylation of sn-l,2-diacylglycerol (DAG) to phosphatidic acid. Involved in the recycling of diacylglycerol produced as a by-product during membrane-derived oligosaccharide (MDO) biosynthesis.</text>
</comment>
<dbReference type="KEGG" id="caa:Caka_2995"/>
<keyword evidence="8 24" id="KW-0808">Transferase</keyword>
<dbReference type="GO" id="GO:0005524">
    <property type="term" value="F:ATP binding"/>
    <property type="evidence" value="ECO:0007669"/>
    <property type="project" value="UniProtKB-KW"/>
</dbReference>
<dbReference type="Gene3D" id="1.10.287.3610">
    <property type="match status" value="1"/>
</dbReference>
<feature type="transmembrane region" description="Helical" evidence="24">
    <location>
        <begin position="109"/>
        <end position="129"/>
    </location>
</feature>
<evidence type="ECO:0000256" key="16">
    <source>
        <dbReference type="ARBA" id="ARBA00023098"/>
    </source>
</evidence>
<dbReference type="GO" id="GO:0046872">
    <property type="term" value="F:metal ion binding"/>
    <property type="evidence" value="ECO:0007669"/>
    <property type="project" value="UniProtKB-KW"/>
</dbReference>
<keyword evidence="5" id="KW-1003">Cell membrane</keyword>
<evidence type="ECO:0000313" key="25">
    <source>
        <dbReference type="EMBL" id="ADE56008.1"/>
    </source>
</evidence>
<dbReference type="PANTHER" id="PTHR34299:SF1">
    <property type="entry name" value="DIACYLGLYCEROL KINASE"/>
    <property type="match status" value="1"/>
</dbReference>
<evidence type="ECO:0000256" key="15">
    <source>
        <dbReference type="ARBA" id="ARBA00022989"/>
    </source>
</evidence>
<protein>
    <recommendedName>
        <fullName evidence="4 24">Diacylglycerol kinase</fullName>
        <ecNumber evidence="3 24">2.7.1.107</ecNumber>
    </recommendedName>
</protein>
<evidence type="ECO:0000256" key="9">
    <source>
        <dbReference type="ARBA" id="ARBA00022692"/>
    </source>
</evidence>
<feature type="binding site" evidence="23">
    <location>
        <position position="85"/>
    </location>
    <ligand>
        <name>a divalent metal cation</name>
        <dbReference type="ChEBI" id="CHEBI:60240"/>
    </ligand>
</feature>
<dbReference type="EC" id="2.7.1.107" evidence="3 24"/>
<comment type="subcellular location">
    <subcellularLocation>
        <location evidence="1">Cell inner membrane</location>
        <topology evidence="1">Multi-pass membrane protein</topology>
    </subcellularLocation>
</comment>
<dbReference type="CDD" id="cd14264">
    <property type="entry name" value="DAGK_IM"/>
    <property type="match status" value="1"/>
</dbReference>
<dbReference type="PROSITE" id="PS01069">
    <property type="entry name" value="DAGK_PROKAR"/>
    <property type="match status" value="1"/>
</dbReference>
<keyword evidence="7" id="KW-0997">Cell inner membrane</keyword>
<evidence type="ECO:0000256" key="14">
    <source>
        <dbReference type="ARBA" id="ARBA00022842"/>
    </source>
</evidence>
<comment type="catalytic activity">
    <reaction evidence="24">
        <text>a 1,2-diacyl-sn-glycerol + ATP = a 1,2-diacyl-sn-glycero-3-phosphate + ADP + H(+)</text>
        <dbReference type="Rhea" id="RHEA:10272"/>
        <dbReference type="ChEBI" id="CHEBI:15378"/>
        <dbReference type="ChEBI" id="CHEBI:17815"/>
        <dbReference type="ChEBI" id="CHEBI:30616"/>
        <dbReference type="ChEBI" id="CHEBI:58608"/>
        <dbReference type="ChEBI" id="CHEBI:456216"/>
        <dbReference type="EC" id="2.7.1.107"/>
    </reaction>
</comment>
<keyword evidence="17 24" id="KW-0472">Membrane</keyword>
<feature type="binding site" evidence="22">
    <location>
        <position position="37"/>
    </location>
    <ligand>
        <name>ATP</name>
        <dbReference type="ChEBI" id="CHEBI:30616"/>
    </ligand>
</feature>
<evidence type="ECO:0000256" key="2">
    <source>
        <dbReference type="ARBA" id="ARBA00005967"/>
    </source>
</evidence>
<evidence type="ECO:0000256" key="7">
    <source>
        <dbReference type="ARBA" id="ARBA00022519"/>
    </source>
</evidence>
<dbReference type="EMBL" id="CP001998">
    <property type="protein sequence ID" value="ADE56008.1"/>
    <property type="molecule type" value="Genomic_DNA"/>
</dbReference>
<dbReference type="InterPro" id="IPR036945">
    <property type="entry name" value="DAGK_sf"/>
</dbReference>
<feature type="binding site" evidence="21">
    <location>
        <position position="18"/>
    </location>
    <ligand>
        <name>substrate</name>
    </ligand>
</feature>
<evidence type="ECO:0000256" key="4">
    <source>
        <dbReference type="ARBA" id="ARBA00017575"/>
    </source>
</evidence>
<keyword evidence="13 22" id="KW-0067">ATP-binding</keyword>
<evidence type="ECO:0000256" key="19">
    <source>
        <dbReference type="ARBA" id="ARBA00023264"/>
    </source>
</evidence>
<feature type="binding site" evidence="21">
    <location>
        <position position="107"/>
    </location>
    <ligand>
        <name>substrate</name>
    </ligand>
</feature>
<dbReference type="GO" id="GO:0005886">
    <property type="term" value="C:plasma membrane"/>
    <property type="evidence" value="ECO:0007669"/>
    <property type="project" value="UniProtKB-SubCell"/>
</dbReference>
<evidence type="ECO:0000256" key="8">
    <source>
        <dbReference type="ARBA" id="ARBA00022679"/>
    </source>
</evidence>
<dbReference type="AlphaFoldDB" id="D5EHW8"/>
<dbReference type="HOGENOM" id="CLU_112343_3_0_0"/>
<dbReference type="STRING" id="583355.Caka_2995"/>
<reference evidence="25 26" key="1">
    <citation type="journal article" date="2010" name="Stand. Genomic Sci.">
        <title>Complete genome sequence of Coraliomargarita akajimensis type strain (04OKA010-24).</title>
        <authorList>
            <person name="Mavromatis K."/>
            <person name="Abt B."/>
            <person name="Brambilla E."/>
            <person name="Lapidus A."/>
            <person name="Copeland A."/>
            <person name="Deshpande S."/>
            <person name="Nolan M."/>
            <person name="Lucas S."/>
            <person name="Tice H."/>
            <person name="Cheng J.F."/>
            <person name="Han C."/>
            <person name="Detter J.C."/>
            <person name="Woyke T."/>
            <person name="Goodwin L."/>
            <person name="Pitluck S."/>
            <person name="Held B."/>
            <person name="Brettin T."/>
            <person name="Tapia R."/>
            <person name="Ivanova N."/>
            <person name="Mikhailova N."/>
            <person name="Pati A."/>
            <person name="Liolios K."/>
            <person name="Chen A."/>
            <person name="Palaniappan K."/>
            <person name="Land M."/>
            <person name="Hauser L."/>
            <person name="Chang Y.J."/>
            <person name="Jeffries C.D."/>
            <person name="Rohde M."/>
            <person name="Goker M."/>
            <person name="Bristow J."/>
            <person name="Eisen J.A."/>
            <person name="Markowitz V."/>
            <person name="Hugenholtz P."/>
            <person name="Klenk H.P."/>
            <person name="Kyrpides N.C."/>
        </authorList>
    </citation>
    <scope>NUCLEOTIDE SEQUENCE [LARGE SCALE GENOMIC DNA]</scope>
    <source>
        <strain evidence="26">DSM 45221 / IAM 15411 / JCM 23193 / KCTC 12865</strain>
    </source>
</reference>
<dbReference type="GO" id="GO:0004143">
    <property type="term" value="F:ATP-dependent diacylglycerol kinase activity"/>
    <property type="evidence" value="ECO:0007669"/>
    <property type="project" value="UniProtKB-EC"/>
</dbReference>
<evidence type="ECO:0000256" key="22">
    <source>
        <dbReference type="PIRSR" id="PIRSR600829-3"/>
    </source>
</evidence>
<evidence type="ECO:0000256" key="12">
    <source>
        <dbReference type="ARBA" id="ARBA00022777"/>
    </source>
</evidence>
<feature type="binding site" evidence="21">
    <location>
        <begin position="39"/>
        <end position="43"/>
    </location>
    <ligand>
        <name>substrate</name>
    </ligand>
</feature>
<feature type="binding site" evidence="22">
    <location>
        <begin position="103"/>
        <end position="104"/>
    </location>
    <ligand>
        <name>ATP</name>
        <dbReference type="ChEBI" id="CHEBI:30616"/>
    </ligand>
</feature>
<comment type="similarity">
    <text evidence="2 24">Belongs to the bacterial diacylglycerol kinase family.</text>
</comment>
<feature type="binding site" evidence="22">
    <location>
        <position position="18"/>
    </location>
    <ligand>
        <name>ATP</name>
        <dbReference type="ChEBI" id="CHEBI:30616"/>
    </ligand>
</feature>
<keyword evidence="12 24" id="KW-0418">Kinase</keyword>
<evidence type="ECO:0000256" key="17">
    <source>
        <dbReference type="ARBA" id="ARBA00023136"/>
    </source>
</evidence>
<evidence type="ECO:0000256" key="11">
    <source>
        <dbReference type="ARBA" id="ARBA00022741"/>
    </source>
</evidence>
<keyword evidence="9 24" id="KW-0812">Transmembrane</keyword>
<evidence type="ECO:0000256" key="21">
    <source>
        <dbReference type="PIRSR" id="PIRSR600829-2"/>
    </source>
</evidence>
<feature type="binding site" evidence="21">
    <location>
        <position position="78"/>
    </location>
    <ligand>
        <name>substrate</name>
    </ligand>
</feature>
<feature type="transmembrane region" description="Helical" evidence="24">
    <location>
        <begin position="44"/>
        <end position="61"/>
    </location>
</feature>
<evidence type="ECO:0000256" key="6">
    <source>
        <dbReference type="ARBA" id="ARBA00022516"/>
    </source>
</evidence>
<evidence type="ECO:0000256" key="10">
    <source>
        <dbReference type="ARBA" id="ARBA00022723"/>
    </source>
</evidence>
<keyword evidence="10 23" id="KW-0479">Metal-binding</keyword>
<evidence type="ECO:0000256" key="20">
    <source>
        <dbReference type="PIRSR" id="PIRSR600829-1"/>
    </source>
</evidence>
<keyword evidence="16 24" id="KW-0443">Lipid metabolism</keyword>
<dbReference type="InterPro" id="IPR033718">
    <property type="entry name" value="DAGK_prok"/>
</dbReference>
<keyword evidence="19 24" id="KW-1208">Phospholipid metabolism</keyword>
<proteinExistence type="inferred from homology"/>
<dbReference type="InterPro" id="IPR000829">
    <property type="entry name" value="DAGK"/>
</dbReference>
<dbReference type="eggNOG" id="COG0818">
    <property type="taxonomic scope" value="Bacteria"/>
</dbReference>
<evidence type="ECO:0000256" key="18">
    <source>
        <dbReference type="ARBA" id="ARBA00023209"/>
    </source>
</evidence>
<evidence type="ECO:0000256" key="1">
    <source>
        <dbReference type="ARBA" id="ARBA00004429"/>
    </source>
</evidence>
<feature type="binding site" evidence="22">
    <location>
        <position position="85"/>
    </location>
    <ligand>
        <name>ATP</name>
        <dbReference type="ChEBI" id="CHEBI:30616"/>
    </ligand>
</feature>
<feature type="active site" description="Proton acceptor" evidence="20">
    <location>
        <position position="78"/>
    </location>
</feature>
<evidence type="ECO:0000256" key="5">
    <source>
        <dbReference type="ARBA" id="ARBA00022475"/>
    </source>
</evidence>
<keyword evidence="14 23" id="KW-0460">Magnesium</keyword>
<sequence length="133" mass="14634">MADNTIDPKIHKSSGLKRIVKAFCHSLDGIGSSLKHEAAFRQEAILAAIFIPLSFILRVSLVEHLILVASILLVLIVELLNSAIEAVVDDISLRNRPLAKRAKDMGSAAVLLSLLNCFICWLAVILVNWSQFF</sequence>
<evidence type="ECO:0000256" key="24">
    <source>
        <dbReference type="RuleBase" id="RU363065"/>
    </source>
</evidence>
<feature type="transmembrane region" description="Helical" evidence="24">
    <location>
        <begin position="67"/>
        <end position="88"/>
    </location>
</feature>
<keyword evidence="15 24" id="KW-1133">Transmembrane helix</keyword>
<name>D5EHW8_CORAD</name>
<evidence type="ECO:0000313" key="26">
    <source>
        <dbReference type="Proteomes" id="UP000000925"/>
    </source>
</evidence>
<evidence type="ECO:0000256" key="3">
    <source>
        <dbReference type="ARBA" id="ARBA00012133"/>
    </source>
</evidence>
<keyword evidence="6" id="KW-0444">Lipid biosynthesis</keyword>
<dbReference type="RefSeq" id="WP_013044724.1">
    <property type="nucleotide sequence ID" value="NC_014008.1"/>
</dbReference>
<keyword evidence="26" id="KW-1185">Reference proteome</keyword>
<evidence type="ECO:0000256" key="23">
    <source>
        <dbReference type="PIRSR" id="PIRSR600829-4"/>
    </source>
</evidence>
<accession>D5EHW8</accession>
<dbReference type="OrthoDB" id="9796011at2"/>
<dbReference type="Proteomes" id="UP000000925">
    <property type="component" value="Chromosome"/>
</dbReference>
<comment type="cofactor">
    <cofactor evidence="23">
        <name>Mg(2+)</name>
        <dbReference type="ChEBI" id="CHEBI:18420"/>
    </cofactor>
    <text evidence="23">Mn(2+), Zn(2+), Cd(2+) and Co(2+) support activity to lesser extents.</text>
</comment>
<keyword evidence="18" id="KW-0594">Phospholipid biosynthesis</keyword>